<name>A0AAW9JLM0_9ENTE</name>
<dbReference type="Gene3D" id="1.10.10.10">
    <property type="entry name" value="Winged helix-like DNA-binding domain superfamily/Winged helix DNA-binding domain"/>
    <property type="match status" value="1"/>
</dbReference>
<evidence type="ECO:0000256" key="5">
    <source>
        <dbReference type="ARBA" id="ARBA00024937"/>
    </source>
</evidence>
<keyword evidence="2" id="KW-0678">Repressor</keyword>
<dbReference type="AlphaFoldDB" id="A0AAW9JLM0"/>
<dbReference type="Pfam" id="PF00455">
    <property type="entry name" value="DeoRC"/>
    <property type="match status" value="1"/>
</dbReference>
<dbReference type="EMBL" id="JAXOGL010000013">
    <property type="protein sequence ID" value="MDZ5598222.1"/>
    <property type="molecule type" value="Genomic_DNA"/>
</dbReference>
<dbReference type="GO" id="GO:0003700">
    <property type="term" value="F:DNA-binding transcription factor activity"/>
    <property type="evidence" value="ECO:0007669"/>
    <property type="project" value="InterPro"/>
</dbReference>
<comment type="function">
    <text evidence="5">Repressor of the lactose catabolism operon. Galactose-6-phosphate is the inducer.</text>
</comment>
<keyword evidence="4" id="KW-0804">Transcription</keyword>
<dbReference type="InterPro" id="IPR001034">
    <property type="entry name" value="DeoR_HTH"/>
</dbReference>
<dbReference type="PANTHER" id="PTHR30363:SF4">
    <property type="entry name" value="GLYCEROL-3-PHOSPHATE REGULON REPRESSOR"/>
    <property type="match status" value="1"/>
</dbReference>
<dbReference type="InterPro" id="IPR036390">
    <property type="entry name" value="WH_DNA-bd_sf"/>
</dbReference>
<gene>
    <name evidence="7" type="ORF">U1294_08270</name>
</gene>
<dbReference type="InterPro" id="IPR037171">
    <property type="entry name" value="NagB/RpiA_transferase-like"/>
</dbReference>
<evidence type="ECO:0000313" key="8">
    <source>
        <dbReference type="Proteomes" id="UP001290582"/>
    </source>
</evidence>
<evidence type="ECO:0000259" key="6">
    <source>
        <dbReference type="PROSITE" id="PS51000"/>
    </source>
</evidence>
<keyword evidence="3" id="KW-0805">Transcription regulation</keyword>
<keyword evidence="7" id="KW-0238">DNA-binding</keyword>
<dbReference type="Proteomes" id="UP001290582">
    <property type="component" value="Unassembled WGS sequence"/>
</dbReference>
<comment type="caution">
    <text evidence="7">The sequence shown here is derived from an EMBL/GenBank/DDBJ whole genome shotgun (WGS) entry which is preliminary data.</text>
</comment>
<feature type="domain" description="HTH deoR-type" evidence="6">
    <location>
        <begin position="2"/>
        <end position="57"/>
    </location>
</feature>
<dbReference type="Pfam" id="PF08220">
    <property type="entry name" value="HTH_DeoR"/>
    <property type="match status" value="1"/>
</dbReference>
<dbReference type="PROSITE" id="PS51000">
    <property type="entry name" value="HTH_DEOR_2"/>
    <property type="match status" value="1"/>
</dbReference>
<dbReference type="GO" id="GO:0003677">
    <property type="term" value="F:DNA binding"/>
    <property type="evidence" value="ECO:0007669"/>
    <property type="project" value="UniProtKB-KW"/>
</dbReference>
<evidence type="ECO:0000256" key="4">
    <source>
        <dbReference type="ARBA" id="ARBA00023163"/>
    </source>
</evidence>
<dbReference type="PANTHER" id="PTHR30363">
    <property type="entry name" value="HTH-TYPE TRANSCRIPTIONAL REGULATOR SRLR-RELATED"/>
    <property type="match status" value="1"/>
</dbReference>
<dbReference type="SMART" id="SM00420">
    <property type="entry name" value="HTH_DEOR"/>
    <property type="match status" value="1"/>
</dbReference>
<evidence type="ECO:0000256" key="2">
    <source>
        <dbReference type="ARBA" id="ARBA00022491"/>
    </source>
</evidence>
<sequence length="252" mass="29090">MTEIRRNQILHLLKIHKKMSNHKLEEKLAISSSTLRREILELEKERLVRRYRGGVVLEVEKNHVISTNYRENVMIKEKMYIADIASIFIGSGMCIFVDSSSTVKALLPYISNLSNMVIITNGLNTAYKLLQTCRSDNRVYIIGGEAIKDAESVIGDYGNDFLKLFRIDLCLFSSTGIDEHGIYEANFSQALFKKKVMNLANKKILLVDHSKFGKTHAYRFSDWDQFDHIITDNKTDKKYIKIAERNNTELLF</sequence>
<dbReference type="Gene3D" id="3.40.50.1360">
    <property type="match status" value="1"/>
</dbReference>
<dbReference type="SMART" id="SM01134">
    <property type="entry name" value="DeoRC"/>
    <property type="match status" value="1"/>
</dbReference>
<evidence type="ECO:0000256" key="3">
    <source>
        <dbReference type="ARBA" id="ARBA00023015"/>
    </source>
</evidence>
<dbReference type="SUPFAM" id="SSF46785">
    <property type="entry name" value="Winged helix' DNA-binding domain"/>
    <property type="match status" value="1"/>
</dbReference>
<dbReference type="RefSeq" id="WP_322392927.1">
    <property type="nucleotide sequence ID" value="NZ_JAXOGL010000013.1"/>
</dbReference>
<accession>A0AAW9JLM0</accession>
<proteinExistence type="predicted"/>
<dbReference type="InterPro" id="IPR014036">
    <property type="entry name" value="DeoR-like_C"/>
</dbReference>
<evidence type="ECO:0000256" key="1">
    <source>
        <dbReference type="ARBA" id="ARBA00021390"/>
    </source>
</evidence>
<dbReference type="InterPro" id="IPR036388">
    <property type="entry name" value="WH-like_DNA-bd_sf"/>
</dbReference>
<evidence type="ECO:0000313" key="7">
    <source>
        <dbReference type="EMBL" id="MDZ5598222.1"/>
    </source>
</evidence>
<protein>
    <recommendedName>
        <fullName evidence="1">Lactose phosphotransferase system repressor</fullName>
    </recommendedName>
</protein>
<dbReference type="InterPro" id="IPR050313">
    <property type="entry name" value="Carb_Metab_HTH_regulators"/>
</dbReference>
<reference evidence="7" key="1">
    <citation type="submission" date="2023-12" db="EMBL/GenBank/DDBJ databases">
        <title>Molecular genomic analyses of Enterococcus cecorum from sepsis oubreaks in broilers.</title>
        <authorList>
            <person name="Rhoads D."/>
            <person name="Alrubaye A."/>
        </authorList>
    </citation>
    <scope>NUCLEOTIDE SEQUENCE</scope>
    <source>
        <strain evidence="7">1755</strain>
    </source>
</reference>
<dbReference type="SUPFAM" id="SSF100950">
    <property type="entry name" value="NagB/RpiA/CoA transferase-like"/>
    <property type="match status" value="1"/>
</dbReference>
<organism evidence="7 8">
    <name type="scientific">Enterococcus cecorum</name>
    <dbReference type="NCBI Taxonomy" id="44008"/>
    <lineage>
        <taxon>Bacteria</taxon>
        <taxon>Bacillati</taxon>
        <taxon>Bacillota</taxon>
        <taxon>Bacilli</taxon>
        <taxon>Lactobacillales</taxon>
        <taxon>Enterococcaceae</taxon>
        <taxon>Enterococcus</taxon>
    </lineage>
</organism>